<comment type="caution">
    <text evidence="1">The sequence shown here is derived from an EMBL/GenBank/DDBJ whole genome shotgun (WGS) entry which is preliminary data.</text>
</comment>
<accession>A0A6A4Q436</accession>
<sequence>MQNPSLVEDYRLLDTLWDSKSPLKVIAFAWCHLLVLPQNLTHHFFIHMGLLINTKCMKDLSTI</sequence>
<dbReference type="Proteomes" id="UP000447434">
    <property type="component" value="Chromosome 8"/>
</dbReference>
<evidence type="ECO:0000313" key="2">
    <source>
        <dbReference type="Proteomes" id="UP000447434"/>
    </source>
</evidence>
<dbReference type="AlphaFoldDB" id="A0A6A4Q436"/>
<keyword evidence="2" id="KW-1185">Reference proteome</keyword>
<evidence type="ECO:0000313" key="1">
    <source>
        <dbReference type="EMBL" id="KAE9608905.1"/>
    </source>
</evidence>
<protein>
    <submittedName>
        <fullName evidence="1">Uncharacterized protein</fullName>
    </submittedName>
</protein>
<reference evidence="2" key="1">
    <citation type="journal article" date="2020" name="Nat. Commun.">
        <title>Genome sequence of the cluster root forming white lupin.</title>
        <authorList>
            <person name="Hufnagel B."/>
            <person name="Marques A."/>
            <person name="Soriano A."/>
            <person name="Marques L."/>
            <person name="Divol F."/>
            <person name="Doumas P."/>
            <person name="Sallet E."/>
            <person name="Mancinotti D."/>
            <person name="Carrere S."/>
            <person name="Marande W."/>
            <person name="Arribat S."/>
            <person name="Keller J."/>
            <person name="Huneau C."/>
            <person name="Blein T."/>
            <person name="Aime D."/>
            <person name="Laguerre M."/>
            <person name="Taylor J."/>
            <person name="Schubert V."/>
            <person name="Nelson M."/>
            <person name="Geu-Flores F."/>
            <person name="Crespi M."/>
            <person name="Gallardo-Guerrero K."/>
            <person name="Delaux P.-M."/>
            <person name="Salse J."/>
            <person name="Berges H."/>
            <person name="Guyot R."/>
            <person name="Gouzy J."/>
            <person name="Peret B."/>
        </authorList>
    </citation>
    <scope>NUCLEOTIDE SEQUENCE [LARGE SCALE GENOMIC DNA]</scope>
    <source>
        <strain evidence="2">cv. Amiga</strain>
    </source>
</reference>
<proteinExistence type="predicted"/>
<dbReference type="EMBL" id="WOCE01000008">
    <property type="protein sequence ID" value="KAE9608905.1"/>
    <property type="molecule type" value="Genomic_DNA"/>
</dbReference>
<organism evidence="1 2">
    <name type="scientific">Lupinus albus</name>
    <name type="common">White lupine</name>
    <name type="synonym">Lupinus termis</name>
    <dbReference type="NCBI Taxonomy" id="3870"/>
    <lineage>
        <taxon>Eukaryota</taxon>
        <taxon>Viridiplantae</taxon>
        <taxon>Streptophyta</taxon>
        <taxon>Embryophyta</taxon>
        <taxon>Tracheophyta</taxon>
        <taxon>Spermatophyta</taxon>
        <taxon>Magnoliopsida</taxon>
        <taxon>eudicotyledons</taxon>
        <taxon>Gunneridae</taxon>
        <taxon>Pentapetalae</taxon>
        <taxon>rosids</taxon>
        <taxon>fabids</taxon>
        <taxon>Fabales</taxon>
        <taxon>Fabaceae</taxon>
        <taxon>Papilionoideae</taxon>
        <taxon>50 kb inversion clade</taxon>
        <taxon>genistoids sensu lato</taxon>
        <taxon>core genistoids</taxon>
        <taxon>Genisteae</taxon>
        <taxon>Lupinus</taxon>
    </lineage>
</organism>
<name>A0A6A4Q436_LUPAL</name>
<gene>
    <name evidence="1" type="ORF">Lalb_Chr08g0240631</name>
</gene>